<evidence type="ECO:0000259" key="6">
    <source>
        <dbReference type="Pfam" id="PF01699"/>
    </source>
</evidence>
<evidence type="ECO:0000256" key="5">
    <source>
        <dbReference type="SAM" id="Phobius"/>
    </source>
</evidence>
<dbReference type="GO" id="GO:0006874">
    <property type="term" value="P:intracellular calcium ion homeostasis"/>
    <property type="evidence" value="ECO:0007669"/>
    <property type="project" value="TreeGrafter"/>
</dbReference>
<dbReference type="PANTHER" id="PTHR10846:SF8">
    <property type="entry name" value="INNER MEMBRANE PROTEIN YRBG"/>
    <property type="match status" value="1"/>
</dbReference>
<protein>
    <submittedName>
        <fullName evidence="7">Cation:H+ antiporter</fullName>
    </submittedName>
</protein>
<evidence type="ECO:0000256" key="4">
    <source>
        <dbReference type="ARBA" id="ARBA00023136"/>
    </source>
</evidence>
<comment type="subcellular location">
    <subcellularLocation>
        <location evidence="1">Membrane</location>
        <topology evidence="1">Multi-pass membrane protein</topology>
    </subcellularLocation>
</comment>
<feature type="transmembrane region" description="Helical" evidence="5">
    <location>
        <begin position="147"/>
        <end position="164"/>
    </location>
</feature>
<evidence type="ECO:0000256" key="2">
    <source>
        <dbReference type="ARBA" id="ARBA00022692"/>
    </source>
</evidence>
<organism evidence="7 8">
    <name type="scientific">Candidatus Electrothrix aarhusensis</name>
    <dbReference type="NCBI Taxonomy" id="1859131"/>
    <lineage>
        <taxon>Bacteria</taxon>
        <taxon>Pseudomonadati</taxon>
        <taxon>Thermodesulfobacteriota</taxon>
        <taxon>Desulfobulbia</taxon>
        <taxon>Desulfobulbales</taxon>
        <taxon>Desulfobulbaceae</taxon>
        <taxon>Candidatus Electrothrix</taxon>
    </lineage>
</organism>
<dbReference type="InterPro" id="IPR044880">
    <property type="entry name" value="NCX_ion-bd_dom_sf"/>
</dbReference>
<dbReference type="Proteomes" id="UP000287853">
    <property type="component" value="Unassembled WGS sequence"/>
</dbReference>
<feature type="transmembrane region" description="Helical" evidence="5">
    <location>
        <begin position="271"/>
        <end position="290"/>
    </location>
</feature>
<dbReference type="Gene3D" id="1.20.1420.30">
    <property type="entry name" value="NCX, central ion-binding region"/>
    <property type="match status" value="2"/>
</dbReference>
<evidence type="ECO:0000313" key="8">
    <source>
        <dbReference type="Proteomes" id="UP000287853"/>
    </source>
</evidence>
<gene>
    <name evidence="7" type="ORF">H206_00678</name>
</gene>
<dbReference type="Pfam" id="PF01699">
    <property type="entry name" value="Na_Ca_ex"/>
    <property type="match status" value="2"/>
</dbReference>
<feature type="domain" description="Sodium/calcium exchanger membrane region" evidence="6">
    <location>
        <begin position="198"/>
        <end position="347"/>
    </location>
</feature>
<dbReference type="InterPro" id="IPR004837">
    <property type="entry name" value="NaCa_Exmemb"/>
</dbReference>
<name>A0A444IXY4_9BACT</name>
<keyword evidence="2 5" id="KW-0812">Transmembrane</keyword>
<evidence type="ECO:0000256" key="1">
    <source>
        <dbReference type="ARBA" id="ARBA00004141"/>
    </source>
</evidence>
<evidence type="ECO:0000256" key="3">
    <source>
        <dbReference type="ARBA" id="ARBA00022989"/>
    </source>
</evidence>
<evidence type="ECO:0000313" key="7">
    <source>
        <dbReference type="EMBL" id="RWX45739.1"/>
    </source>
</evidence>
<dbReference type="GO" id="GO:0008273">
    <property type="term" value="F:calcium, potassium:sodium antiporter activity"/>
    <property type="evidence" value="ECO:0007669"/>
    <property type="project" value="TreeGrafter"/>
</dbReference>
<feature type="transmembrane region" description="Helical" evidence="5">
    <location>
        <begin position="46"/>
        <end position="69"/>
    </location>
</feature>
<feature type="transmembrane region" description="Helical" evidence="5">
    <location>
        <begin position="199"/>
        <end position="217"/>
    </location>
</feature>
<dbReference type="AlphaFoldDB" id="A0A444IXY4"/>
<feature type="transmembrane region" description="Helical" evidence="5">
    <location>
        <begin position="89"/>
        <end position="111"/>
    </location>
</feature>
<keyword evidence="4 5" id="KW-0472">Membrane</keyword>
<feature type="transmembrane region" description="Helical" evidence="5">
    <location>
        <begin position="302"/>
        <end position="323"/>
    </location>
</feature>
<feature type="transmembrane region" description="Helical" evidence="5">
    <location>
        <begin position="123"/>
        <end position="141"/>
    </location>
</feature>
<feature type="transmembrane region" description="Helical" evidence="5">
    <location>
        <begin position="335"/>
        <end position="354"/>
    </location>
</feature>
<reference evidence="7 8" key="1">
    <citation type="submission" date="2017-01" db="EMBL/GenBank/DDBJ databases">
        <title>The cable genome- insights into the physiology and evolution of filamentous bacteria capable of sulfide oxidation via long distance electron transfer.</title>
        <authorList>
            <person name="Schreiber L."/>
            <person name="Bjerg J.T."/>
            <person name="Boggild A."/>
            <person name="Van De Vossenberg J."/>
            <person name="Meysman F."/>
            <person name="Nielsen L.P."/>
            <person name="Schramm A."/>
            <person name="Kjeldsen K.U."/>
        </authorList>
    </citation>
    <scope>NUCLEOTIDE SEQUENCE [LARGE SCALE GENOMIC DNA]</scope>
    <source>
        <strain evidence="7">MCF</strain>
    </source>
</reference>
<feature type="domain" description="Sodium/calcium exchanger membrane region" evidence="6">
    <location>
        <begin position="11"/>
        <end position="160"/>
    </location>
</feature>
<dbReference type="GO" id="GO:0005886">
    <property type="term" value="C:plasma membrane"/>
    <property type="evidence" value="ECO:0007669"/>
    <property type="project" value="TreeGrafter"/>
</dbReference>
<comment type="caution">
    <text evidence="7">The sequence shown here is derived from an EMBL/GenBank/DDBJ whole genome shotgun (WGS) entry which is preliminary data.</text>
</comment>
<dbReference type="PANTHER" id="PTHR10846">
    <property type="entry name" value="SODIUM/POTASSIUM/CALCIUM EXCHANGER"/>
    <property type="match status" value="1"/>
</dbReference>
<sequence length="392" mass="42826">MEMMHTWYGGLLVMIFCSYLIAKACDVFEASTNYLGRNLNEGVKGATLNAIGSSLPELLTTVFFLAFAVQAELGRDLAASIGGDTGSAIFNSIVIPMLVIWFVLASGITGIAISKKVILRDGLFLIGAEILLLILLSSDYITHWHGWVFTIYYLIYLSYTLLFMSKSEGEAEEDDDEERESWYEKFLFKAEDGRTGRSLLLFFVSVFFIALACAGLVEGCKGIADSLQIHPLFVALILVAAASSVPDTIISVKDARKGNYDDALSNVLGSNIFDITISMGLPLAVFLVLTHQKIHFVEAGRMLIDVRIMLLIITSVTIAIYYFSKKMAWKHVAGLGVLYGFFIVYAIGAASYYAGESSLLGSISGAFIEFLHQDGGVSDTLRSMANSITGSW</sequence>
<dbReference type="EMBL" id="MTKO01000073">
    <property type="protein sequence ID" value="RWX45739.1"/>
    <property type="molecule type" value="Genomic_DNA"/>
</dbReference>
<dbReference type="InterPro" id="IPR004481">
    <property type="entry name" value="K/Na/Ca-exchanger"/>
</dbReference>
<keyword evidence="8" id="KW-1185">Reference proteome</keyword>
<keyword evidence="3 5" id="KW-1133">Transmembrane helix</keyword>
<dbReference type="GO" id="GO:0005262">
    <property type="term" value="F:calcium channel activity"/>
    <property type="evidence" value="ECO:0007669"/>
    <property type="project" value="TreeGrafter"/>
</dbReference>
<feature type="transmembrane region" description="Helical" evidence="5">
    <location>
        <begin position="229"/>
        <end position="250"/>
    </location>
</feature>
<feature type="transmembrane region" description="Helical" evidence="5">
    <location>
        <begin position="6"/>
        <end position="25"/>
    </location>
</feature>
<proteinExistence type="predicted"/>
<accession>A0A444IXY4</accession>